<reference evidence="1 2" key="1">
    <citation type="submission" date="2023-10" db="EMBL/GenBank/DDBJ databases">
        <title>A novel Glycoside Hydrolase 43-Like Enzyme from Clostrdium boliviensis is an Endo-xylanase, and a Candidate for Xylooligosaccharides Production from Different Xylan Substrates.</title>
        <authorList>
            <person name="Alvarez M.T."/>
            <person name="Rocabado-Villegas L.R."/>
            <person name="Salas-Veizaga D.M."/>
            <person name="Linares-Pasten J.A."/>
            <person name="Gudmundsdottir E.E."/>
            <person name="Hreggvidsson G.O."/>
            <person name="Adlercreutz P."/>
            <person name="Nordberg Karlsson E."/>
        </authorList>
    </citation>
    <scope>NUCLEOTIDE SEQUENCE [LARGE SCALE GENOMIC DNA]</scope>
    <source>
        <strain evidence="1 2">E-1</strain>
    </source>
</reference>
<dbReference type="RefSeq" id="WP_318063887.1">
    <property type="nucleotide sequence ID" value="NZ_JAWONS010000124.1"/>
</dbReference>
<gene>
    <name evidence="1" type="ORF">RZO55_08635</name>
</gene>
<dbReference type="EMBL" id="JAWONS010000124">
    <property type="protein sequence ID" value="MDW2797640.1"/>
    <property type="molecule type" value="Genomic_DNA"/>
</dbReference>
<accession>A0ABU4GKX8</accession>
<evidence type="ECO:0000313" key="2">
    <source>
        <dbReference type="Proteomes" id="UP001276854"/>
    </source>
</evidence>
<evidence type="ECO:0000313" key="1">
    <source>
        <dbReference type="EMBL" id="MDW2797640.1"/>
    </source>
</evidence>
<name>A0ABU4GKX8_9CLOT</name>
<dbReference type="Proteomes" id="UP001276854">
    <property type="component" value="Unassembled WGS sequence"/>
</dbReference>
<organism evidence="1 2">
    <name type="scientific">Clostridium boliviensis</name>
    <dbReference type="NCBI Taxonomy" id="318465"/>
    <lineage>
        <taxon>Bacteria</taxon>
        <taxon>Bacillati</taxon>
        <taxon>Bacillota</taxon>
        <taxon>Clostridia</taxon>
        <taxon>Eubacteriales</taxon>
        <taxon>Clostridiaceae</taxon>
        <taxon>Clostridium</taxon>
    </lineage>
</organism>
<sequence>MKKRDIIKEIIGEVLEPEGFAFGEDADSCWFIKEFKNSKGEISRQVINFYSSRWEKKLFIDINCFSGIFSSYRIDNFVPDCMDDGLKYSTTGDYKQAVEIYAEILKKYGLDFLKKIAEPPKENDYFREEDYYKLFEKHELLALRFMKEQQIKIENITIKEVVELIKDMLLKQQGKTFDDCRELFLEMAAFYGCVVRKDYPYKWLMSDVRTHKVCTLEIDPKQAPSWFAITRKISLFITNDIHLAWKNGVEKLDSLIL</sequence>
<protein>
    <submittedName>
        <fullName evidence="1">Uncharacterized protein</fullName>
    </submittedName>
</protein>
<comment type="caution">
    <text evidence="1">The sequence shown here is derived from an EMBL/GenBank/DDBJ whole genome shotgun (WGS) entry which is preliminary data.</text>
</comment>
<keyword evidence="2" id="KW-1185">Reference proteome</keyword>
<proteinExistence type="predicted"/>